<sequence>MIVASKQDFPLVPPTPNYIYKYINHPNSFRATLVQVGNEMYTAFLVAHMNMDQIQTDMQQIPNQIKTALKLLTSASPRIIQTTLPLTLNNIKRIANKCVQSANSTIYSYTNLSAFLRELTEIMVGTQSSTDAGLQIINDLINNSTKEEELLNFQIEEIRKEFELAREALQKAQKEYYEAYHAIPRRRKRFLGSFIVGVVSGALSNVLGNVLTDVVGGILNSLGCIFSSCSGDVDNTAFENAKKKAELALQRLKEAQAMYDRWYAQMLEKQNKLTAIILQLSQLDMNTVNHQTIINILVSATKEVIHIQEQWDKMIRFFAKLSMHAEHTQETILFEFIAVIQATVLANEMLDDADREFYVMLLLETANEIDRGAHLLYIMSKTYYDVSYQYMMSQIAGISRLILTQTNQERESLMKQIAQDTLSTSARVSRMALERRQQYQQRNQERQEVYERFIQQATLEELQSSVGR</sequence>
<dbReference type="Proteomes" id="UP000663889">
    <property type="component" value="Unassembled WGS sequence"/>
</dbReference>
<dbReference type="PANTHER" id="PTHR33488">
    <property type="entry name" value="ZGC:162509"/>
    <property type="match status" value="1"/>
</dbReference>
<reference evidence="2" key="1">
    <citation type="submission" date="2021-02" db="EMBL/GenBank/DDBJ databases">
        <authorList>
            <person name="Nowell W R."/>
        </authorList>
    </citation>
    <scope>NUCLEOTIDE SEQUENCE</scope>
</reference>
<dbReference type="AlphaFoldDB" id="A0A815SPI1"/>
<evidence type="ECO:0000256" key="1">
    <source>
        <dbReference type="SAM" id="Phobius"/>
    </source>
</evidence>
<proteinExistence type="predicted"/>
<organism evidence="2 3">
    <name type="scientific">Rotaria sordida</name>
    <dbReference type="NCBI Taxonomy" id="392033"/>
    <lineage>
        <taxon>Eukaryota</taxon>
        <taxon>Metazoa</taxon>
        <taxon>Spiralia</taxon>
        <taxon>Gnathifera</taxon>
        <taxon>Rotifera</taxon>
        <taxon>Eurotatoria</taxon>
        <taxon>Bdelloidea</taxon>
        <taxon>Philodinida</taxon>
        <taxon>Philodinidae</taxon>
        <taxon>Rotaria</taxon>
    </lineage>
</organism>
<evidence type="ECO:0000313" key="3">
    <source>
        <dbReference type="Proteomes" id="UP000663889"/>
    </source>
</evidence>
<accession>A0A815SPI1</accession>
<feature type="transmembrane region" description="Helical" evidence="1">
    <location>
        <begin position="190"/>
        <end position="211"/>
    </location>
</feature>
<keyword evidence="1" id="KW-0472">Membrane</keyword>
<dbReference type="EMBL" id="CAJNOU010005903">
    <property type="protein sequence ID" value="CAF1491555.1"/>
    <property type="molecule type" value="Genomic_DNA"/>
</dbReference>
<dbReference type="PANTHER" id="PTHR33488:SF2">
    <property type="entry name" value="EARLY ENDOSOME ANTIGEN 1-LIKE"/>
    <property type="match status" value="1"/>
</dbReference>
<keyword evidence="1" id="KW-1133">Transmembrane helix</keyword>
<name>A0A815SPI1_9BILA</name>
<gene>
    <name evidence="2" type="ORF">SEV965_LOCUS35603</name>
</gene>
<comment type="caution">
    <text evidence="2">The sequence shown here is derived from an EMBL/GenBank/DDBJ whole genome shotgun (WGS) entry which is preliminary data.</text>
</comment>
<protein>
    <submittedName>
        <fullName evidence="2">Uncharacterized protein</fullName>
    </submittedName>
</protein>
<evidence type="ECO:0000313" key="2">
    <source>
        <dbReference type="EMBL" id="CAF1491555.1"/>
    </source>
</evidence>
<keyword evidence="1" id="KW-0812">Transmembrane</keyword>